<feature type="domain" description="EF-hand" evidence="11">
    <location>
        <begin position="356"/>
        <end position="391"/>
    </location>
</feature>
<dbReference type="InterPro" id="IPR040193">
    <property type="entry name" value="EFHC1/EFHC2/EFHB"/>
</dbReference>
<dbReference type="PROSITE" id="PS00018">
    <property type="entry name" value="EF_HAND_1"/>
    <property type="match status" value="1"/>
</dbReference>
<evidence type="ECO:0000256" key="7">
    <source>
        <dbReference type="ARBA" id="ARBA00023069"/>
    </source>
</evidence>
<evidence type="ECO:0000313" key="13">
    <source>
        <dbReference type="Proteomes" id="UP000472265"/>
    </source>
</evidence>
<dbReference type="Pfam" id="PF25325">
    <property type="entry name" value="EF-hand_EFHB_C"/>
    <property type="match status" value="1"/>
</dbReference>
<dbReference type="SMART" id="SM00054">
    <property type="entry name" value="EFh"/>
    <property type="match status" value="2"/>
</dbReference>
<keyword evidence="2" id="KW-0963">Cytoplasm</keyword>
<reference evidence="12" key="3">
    <citation type="submission" date="2025-09" db="UniProtKB">
        <authorList>
            <consortium name="Ensembl"/>
        </authorList>
    </citation>
    <scope>IDENTIFICATION</scope>
</reference>
<name>A0A671WFA6_SPAAU</name>
<dbReference type="InterPro" id="IPR057428">
    <property type="entry name" value="EFHB_EF-hand_C"/>
</dbReference>
<feature type="region of interest" description="Disordered" evidence="10">
    <location>
        <begin position="591"/>
        <end position="612"/>
    </location>
</feature>
<dbReference type="FunCoup" id="A0A671WFA6">
    <property type="interactions" value="175"/>
</dbReference>
<evidence type="ECO:0000256" key="10">
    <source>
        <dbReference type="SAM" id="MobiDB-lite"/>
    </source>
</evidence>
<dbReference type="PANTHER" id="PTHR12086:SF12">
    <property type="entry name" value="EF-HAND DOMAIN-CONTAINING FAMILY MEMBER B"/>
    <property type="match status" value="1"/>
</dbReference>
<dbReference type="PROSITE" id="PS50222">
    <property type="entry name" value="EF_HAND_2"/>
    <property type="match status" value="2"/>
</dbReference>
<keyword evidence="3" id="KW-0479">Metal-binding</keyword>
<evidence type="ECO:0000256" key="3">
    <source>
        <dbReference type="ARBA" id="ARBA00022723"/>
    </source>
</evidence>
<dbReference type="OMA" id="DCIRPIY"/>
<proteinExistence type="predicted"/>
<feature type="region of interest" description="Disordered" evidence="10">
    <location>
        <begin position="397"/>
        <end position="454"/>
    </location>
</feature>
<feature type="region of interest" description="Disordered" evidence="10">
    <location>
        <begin position="1"/>
        <end position="31"/>
    </location>
</feature>
<organism evidence="12 13">
    <name type="scientific">Sparus aurata</name>
    <name type="common">Gilthead sea bream</name>
    <dbReference type="NCBI Taxonomy" id="8175"/>
    <lineage>
        <taxon>Eukaryota</taxon>
        <taxon>Metazoa</taxon>
        <taxon>Chordata</taxon>
        <taxon>Craniata</taxon>
        <taxon>Vertebrata</taxon>
        <taxon>Euteleostomi</taxon>
        <taxon>Actinopterygii</taxon>
        <taxon>Neopterygii</taxon>
        <taxon>Teleostei</taxon>
        <taxon>Neoteleostei</taxon>
        <taxon>Acanthomorphata</taxon>
        <taxon>Eupercaria</taxon>
        <taxon>Spariformes</taxon>
        <taxon>Sparidae</taxon>
        <taxon>Sparus</taxon>
    </lineage>
</organism>
<dbReference type="InterPro" id="IPR018247">
    <property type="entry name" value="EF_Hand_1_Ca_BS"/>
</dbReference>
<evidence type="ECO:0000256" key="8">
    <source>
        <dbReference type="ARBA" id="ARBA00023212"/>
    </source>
</evidence>
<evidence type="ECO:0000256" key="2">
    <source>
        <dbReference type="ARBA" id="ARBA00022490"/>
    </source>
</evidence>
<accession>A0A671WFA6</accession>
<keyword evidence="13" id="KW-1185">Reference proteome</keyword>
<evidence type="ECO:0000256" key="6">
    <source>
        <dbReference type="ARBA" id="ARBA00022846"/>
    </source>
</evidence>
<evidence type="ECO:0000313" key="12">
    <source>
        <dbReference type="Ensembl" id="ENSSAUP00010037764.1"/>
    </source>
</evidence>
<dbReference type="InParanoid" id="A0A671WFA6"/>
<dbReference type="Gene3D" id="1.10.238.10">
    <property type="entry name" value="EF-hand"/>
    <property type="match status" value="1"/>
</dbReference>
<dbReference type="PANTHER" id="PTHR12086">
    <property type="entry name" value="EF-HAND DOMAIN C-TERMINAL CONTAINING PROTEIN"/>
    <property type="match status" value="1"/>
</dbReference>
<dbReference type="InterPro" id="IPR002048">
    <property type="entry name" value="EF_hand_dom"/>
</dbReference>
<feature type="compositionally biased region" description="Polar residues" evidence="10">
    <location>
        <begin position="1"/>
        <end position="22"/>
    </location>
</feature>
<dbReference type="AlphaFoldDB" id="A0A671WFA6"/>
<feature type="compositionally biased region" description="Polar residues" evidence="10">
    <location>
        <begin position="400"/>
        <end position="412"/>
    </location>
</feature>
<reference evidence="12" key="2">
    <citation type="submission" date="2025-08" db="UniProtKB">
        <authorList>
            <consortium name="Ensembl"/>
        </authorList>
    </citation>
    <scope>IDENTIFICATION</scope>
</reference>
<dbReference type="GeneTree" id="ENSGT00530000063528"/>
<keyword evidence="8" id="KW-0206">Cytoskeleton</keyword>
<dbReference type="InterPro" id="IPR011992">
    <property type="entry name" value="EF-hand-dom_pair"/>
</dbReference>
<keyword evidence="6" id="KW-0282">Flagellum</keyword>
<dbReference type="CDD" id="cd00051">
    <property type="entry name" value="EFh"/>
    <property type="match status" value="1"/>
</dbReference>
<evidence type="ECO:0000259" key="11">
    <source>
        <dbReference type="PROSITE" id="PS50222"/>
    </source>
</evidence>
<reference evidence="12" key="1">
    <citation type="submission" date="2021-04" db="EMBL/GenBank/DDBJ databases">
        <authorList>
            <consortium name="Wellcome Sanger Institute Data Sharing"/>
        </authorList>
    </citation>
    <scope>NUCLEOTIDE SEQUENCE [LARGE SCALE GENOMIC DNA]</scope>
</reference>
<feature type="domain" description="EF-hand" evidence="11">
    <location>
        <begin position="320"/>
        <end position="355"/>
    </location>
</feature>
<dbReference type="SUPFAM" id="SSF47473">
    <property type="entry name" value="EF-hand"/>
    <property type="match status" value="1"/>
</dbReference>
<comment type="subcellular location">
    <subcellularLocation>
        <location evidence="1">Cytoplasm</location>
        <location evidence="1">Cytoskeleton</location>
        <location evidence="1">Flagellum axoneme</location>
    </subcellularLocation>
</comment>
<dbReference type="Ensembl" id="ENSSAUT00010039775.1">
    <property type="protein sequence ID" value="ENSSAUP00010037764.1"/>
    <property type="gene ID" value="ENSSAUG00010015955.1"/>
</dbReference>
<protein>
    <submittedName>
        <fullName evidence="12">EF-hand domain family, member B</fullName>
    </submittedName>
</protein>
<evidence type="ECO:0000256" key="4">
    <source>
        <dbReference type="ARBA" id="ARBA00022737"/>
    </source>
</evidence>
<keyword evidence="9" id="KW-0966">Cell projection</keyword>
<gene>
    <name evidence="12" type="primary">EFHB</name>
    <name evidence="12" type="synonym">efhb</name>
</gene>
<dbReference type="Pfam" id="PF13499">
    <property type="entry name" value="EF-hand_7"/>
    <property type="match status" value="1"/>
</dbReference>
<keyword evidence="4" id="KW-0677">Repeat</keyword>
<evidence type="ECO:0000256" key="1">
    <source>
        <dbReference type="ARBA" id="ARBA00004611"/>
    </source>
</evidence>
<keyword evidence="7" id="KW-0969">Cilium</keyword>
<sequence length="680" mass="76794">MSVTDGNNNSHHQLTCTDTSPNIPKAGKLKPVGDRVETCLQEEARPRTPPVIRKFRSSNQPEPGAIRVHQGKANDPDVASTLVHGINTKSSLSARSLLNPPPKTLFQQRLQELSEAVFASSQKGPLGRSHDQSAGLPTWCNDKNTYGVKTVRGVDLREIINPPKTAEELEREAQEGHNAYIRSHNAYFVGERIDRKYNWSDYSKDGRFGIITPHFNDGRNLGKTLHWLGETQKFYNANDVWKRSGNREKMAQQLGKTINMRGKTLNIPPDHTFGSFLPPDEFGVGETIHSTKPGHYVRGRDQLRGLVSAVQHRLKKVNFHNFPSLLEAFRHYDKKGKGMIDKEDLQAVCDQFQLGVSGQVLDDLIDYCDMDKDGLINFLEFANFLNWKDKMPIKSREQRILTNERQTSSAPANTERRPSSESADPEERLVSQALIKPEDLEPIEPGSSLKTLRTLRRPRAVQDQFMTSSSLIGPVSDNFTSNSRTFGIPSVRSDLPAPRLKRVSDKTSYGAATARDLLHPSVHALQGVHEEHFFCPRTKQEIAEIFRNVGVNISEEVFEEAWKLASMRHPAGEGHSASPWELLIGPPQWPLGEAGRRGPVDTSAGPQGRRRMRDSCRLRGSVDLFLWGRQSDVSLLRHLDTRFTDKPTETRETQHDIERKRERERTPLYVHTGLSFELEL</sequence>
<feature type="compositionally biased region" description="Basic and acidic residues" evidence="10">
    <location>
        <begin position="414"/>
        <end position="429"/>
    </location>
</feature>
<dbReference type="Proteomes" id="UP000472265">
    <property type="component" value="Chromosome 17"/>
</dbReference>
<keyword evidence="5" id="KW-0106">Calcium</keyword>
<evidence type="ECO:0000256" key="9">
    <source>
        <dbReference type="ARBA" id="ARBA00023273"/>
    </source>
</evidence>
<dbReference type="GO" id="GO:0005509">
    <property type="term" value="F:calcium ion binding"/>
    <property type="evidence" value="ECO:0007669"/>
    <property type="project" value="InterPro"/>
</dbReference>
<evidence type="ECO:0000256" key="5">
    <source>
        <dbReference type="ARBA" id="ARBA00022837"/>
    </source>
</evidence>